<accession>A0A8H7A4X5</accession>
<evidence type="ECO:0000313" key="3">
    <source>
        <dbReference type="Proteomes" id="UP000606974"/>
    </source>
</evidence>
<feature type="region of interest" description="Disordered" evidence="1">
    <location>
        <begin position="20"/>
        <end position="46"/>
    </location>
</feature>
<dbReference type="EMBL" id="JAACFV010000229">
    <property type="protein sequence ID" value="KAF7502668.1"/>
    <property type="molecule type" value="Genomic_DNA"/>
</dbReference>
<feature type="region of interest" description="Disordered" evidence="1">
    <location>
        <begin position="67"/>
        <end position="98"/>
    </location>
</feature>
<organism evidence="2 3">
    <name type="scientific">Endocarpon pusillum</name>
    <dbReference type="NCBI Taxonomy" id="364733"/>
    <lineage>
        <taxon>Eukaryota</taxon>
        <taxon>Fungi</taxon>
        <taxon>Dikarya</taxon>
        <taxon>Ascomycota</taxon>
        <taxon>Pezizomycotina</taxon>
        <taxon>Eurotiomycetes</taxon>
        <taxon>Chaetothyriomycetidae</taxon>
        <taxon>Verrucariales</taxon>
        <taxon>Verrucariaceae</taxon>
        <taxon>Endocarpon</taxon>
    </lineage>
</organism>
<evidence type="ECO:0000256" key="1">
    <source>
        <dbReference type="SAM" id="MobiDB-lite"/>
    </source>
</evidence>
<protein>
    <submittedName>
        <fullName evidence="2">Uncharacterized protein</fullName>
    </submittedName>
</protein>
<name>A0A8H7A4X5_9EURO</name>
<proteinExistence type="predicted"/>
<dbReference type="Proteomes" id="UP000606974">
    <property type="component" value="Unassembled WGS sequence"/>
</dbReference>
<comment type="caution">
    <text evidence="2">The sequence shown here is derived from an EMBL/GenBank/DDBJ whole genome shotgun (WGS) entry which is preliminary data.</text>
</comment>
<evidence type="ECO:0000313" key="2">
    <source>
        <dbReference type="EMBL" id="KAF7502668.1"/>
    </source>
</evidence>
<gene>
    <name evidence="2" type="ORF">GJ744_005281</name>
</gene>
<reference evidence="2" key="1">
    <citation type="submission" date="2020-02" db="EMBL/GenBank/DDBJ databases">
        <authorList>
            <person name="Palmer J.M."/>
        </authorList>
    </citation>
    <scope>NUCLEOTIDE SEQUENCE</scope>
    <source>
        <strain evidence="2">EPUS1.4</strain>
        <tissue evidence="2">Thallus</tissue>
    </source>
</reference>
<feature type="compositionally biased region" description="Low complexity" evidence="1">
    <location>
        <begin position="27"/>
        <end position="37"/>
    </location>
</feature>
<sequence length="98" mass="10942">MWFGCIKPVYHRLQARTPTQTAHIHHTSSTQLHTQTSPLDFSPPYPSHPKLVRSGIKPLVMSSIQTSAPSVSNQTQITSSALHPQATVQDMQYSSQYQ</sequence>
<dbReference type="AlphaFoldDB" id="A0A8H7A4X5"/>
<keyword evidence="3" id="KW-1185">Reference proteome</keyword>